<organism evidence="1 2">
    <name type="scientific">Bifiguratus adelaidae</name>
    <dbReference type="NCBI Taxonomy" id="1938954"/>
    <lineage>
        <taxon>Eukaryota</taxon>
        <taxon>Fungi</taxon>
        <taxon>Fungi incertae sedis</taxon>
        <taxon>Mucoromycota</taxon>
        <taxon>Mucoromycotina</taxon>
        <taxon>Endogonomycetes</taxon>
        <taxon>Endogonales</taxon>
        <taxon>Endogonales incertae sedis</taxon>
        <taxon>Bifiguratus</taxon>
    </lineage>
</organism>
<accession>A0A261Y0I5</accession>
<gene>
    <name evidence="1" type="ORF">BZG36_02859</name>
</gene>
<dbReference type="EMBL" id="MVBO01000053">
    <property type="protein sequence ID" value="OZJ04103.1"/>
    <property type="molecule type" value="Genomic_DNA"/>
</dbReference>
<dbReference type="OrthoDB" id="2319746at2759"/>
<proteinExistence type="predicted"/>
<evidence type="ECO:0000313" key="1">
    <source>
        <dbReference type="EMBL" id="OZJ04103.1"/>
    </source>
</evidence>
<dbReference type="AlphaFoldDB" id="A0A261Y0I5"/>
<reference evidence="1 2" key="1">
    <citation type="journal article" date="2017" name="Mycologia">
        <title>Bifiguratus adelaidae, gen. et sp. nov., a new member of Mucoromycotina in endophytic and soil-dwelling habitats.</title>
        <authorList>
            <person name="Torres-Cruz T.J."/>
            <person name="Billingsley Tobias T.L."/>
            <person name="Almatruk M."/>
            <person name="Hesse C."/>
            <person name="Kuske C.R."/>
            <person name="Desiro A."/>
            <person name="Benucci G.M."/>
            <person name="Bonito G."/>
            <person name="Stajich J.E."/>
            <person name="Dunlap C."/>
            <person name="Arnold A.E."/>
            <person name="Porras-Alfaro A."/>
        </authorList>
    </citation>
    <scope>NUCLEOTIDE SEQUENCE [LARGE SCALE GENOMIC DNA]</scope>
    <source>
        <strain evidence="1 2">AZ0501</strain>
    </source>
</reference>
<sequence length="168" mass="18908">MAFSCGCDPKGLLEPTFKTSKHFTDLSASFAVNTKHEQLSTHYSWLVELRKEFSQTAKPYVEATLQNPEGGPPLQVPAIELVDTQKSFDKRRYYIVSPALPRLGCGLYEVKLTAYTDKNKSKKLAEHSNHILSRINTETCYKQEFLDKMQALASNGQSWTDARPTSSS</sequence>
<name>A0A261Y0I5_9FUNG</name>
<evidence type="ECO:0000313" key="2">
    <source>
        <dbReference type="Proteomes" id="UP000242875"/>
    </source>
</evidence>
<dbReference type="Proteomes" id="UP000242875">
    <property type="component" value="Unassembled WGS sequence"/>
</dbReference>
<comment type="caution">
    <text evidence="1">The sequence shown here is derived from an EMBL/GenBank/DDBJ whole genome shotgun (WGS) entry which is preliminary data.</text>
</comment>
<keyword evidence="2" id="KW-1185">Reference proteome</keyword>
<protein>
    <submittedName>
        <fullName evidence="1">Uncharacterized protein</fullName>
    </submittedName>
</protein>